<keyword evidence="1" id="KW-0175">Coiled coil</keyword>
<accession>A0AAD2CXD8</accession>
<name>A0AAD2CXD8_EUPCR</name>
<protein>
    <submittedName>
        <fullName evidence="3">Uncharacterized protein</fullName>
    </submittedName>
</protein>
<comment type="caution">
    <text evidence="3">The sequence shown here is derived from an EMBL/GenBank/DDBJ whole genome shotgun (WGS) entry which is preliminary data.</text>
</comment>
<organism evidence="3 4">
    <name type="scientific">Euplotes crassus</name>
    <dbReference type="NCBI Taxonomy" id="5936"/>
    <lineage>
        <taxon>Eukaryota</taxon>
        <taxon>Sar</taxon>
        <taxon>Alveolata</taxon>
        <taxon>Ciliophora</taxon>
        <taxon>Intramacronucleata</taxon>
        <taxon>Spirotrichea</taxon>
        <taxon>Hypotrichia</taxon>
        <taxon>Euplotida</taxon>
        <taxon>Euplotidae</taxon>
        <taxon>Moneuplotes</taxon>
    </lineage>
</organism>
<feature type="region of interest" description="Disordered" evidence="2">
    <location>
        <begin position="18"/>
        <end position="39"/>
    </location>
</feature>
<feature type="coiled-coil region" evidence="1">
    <location>
        <begin position="98"/>
        <end position="216"/>
    </location>
</feature>
<feature type="compositionally biased region" description="Polar residues" evidence="2">
    <location>
        <begin position="24"/>
        <end position="34"/>
    </location>
</feature>
<evidence type="ECO:0000256" key="2">
    <source>
        <dbReference type="SAM" id="MobiDB-lite"/>
    </source>
</evidence>
<dbReference type="AlphaFoldDB" id="A0AAD2CXD8"/>
<dbReference type="EMBL" id="CAMPGE010015186">
    <property type="protein sequence ID" value="CAI2373821.1"/>
    <property type="molecule type" value="Genomic_DNA"/>
</dbReference>
<keyword evidence="4" id="KW-1185">Reference proteome</keyword>
<evidence type="ECO:0000313" key="3">
    <source>
        <dbReference type="EMBL" id="CAI2373821.1"/>
    </source>
</evidence>
<sequence length="272" mass="32103">MKESKSEKVFERLAPRGNIGDVDQINSSRNSVYPFTQPPKPIENTYLNSVPYPVPSSYPMNYYNYGGYYPYNYGCYTPQPHEEVIEKAHSEGEFNPDLEKIKQLQRENELLNRKLNQEDDDQDEVESKITNRQKDMLDEMKDQIRSLLEKERQDKRNQDQAEEFKRKNEDNAIIEILKNQKDQIDTLALGIKSIQEEKLQNEQKMASEALAAIQAQQTLEDKYHKKHAKALKRIKQKERKKRKQFAGELQQYNLMYSNPYYAQGMMPFAGYR</sequence>
<reference evidence="3" key="1">
    <citation type="submission" date="2023-07" db="EMBL/GenBank/DDBJ databases">
        <authorList>
            <consortium name="AG Swart"/>
            <person name="Singh M."/>
            <person name="Singh A."/>
            <person name="Seah K."/>
            <person name="Emmerich C."/>
        </authorList>
    </citation>
    <scope>NUCLEOTIDE SEQUENCE</scope>
    <source>
        <strain evidence="3">DP1</strain>
    </source>
</reference>
<proteinExistence type="predicted"/>
<evidence type="ECO:0000313" key="4">
    <source>
        <dbReference type="Proteomes" id="UP001295684"/>
    </source>
</evidence>
<gene>
    <name evidence="3" type="ORF">ECRASSUSDP1_LOCUS15170</name>
</gene>
<dbReference type="Proteomes" id="UP001295684">
    <property type="component" value="Unassembled WGS sequence"/>
</dbReference>
<evidence type="ECO:0000256" key="1">
    <source>
        <dbReference type="SAM" id="Coils"/>
    </source>
</evidence>